<feature type="domain" description="HTH tetR-type" evidence="3">
    <location>
        <begin position="20"/>
        <end position="80"/>
    </location>
</feature>
<comment type="caution">
    <text evidence="4">The sequence shown here is derived from an EMBL/GenBank/DDBJ whole genome shotgun (WGS) entry which is preliminary data.</text>
</comment>
<dbReference type="SUPFAM" id="SSF46689">
    <property type="entry name" value="Homeodomain-like"/>
    <property type="match status" value="1"/>
</dbReference>
<gene>
    <name evidence="4" type="ORF">QP460_005955</name>
</gene>
<dbReference type="InterPro" id="IPR009057">
    <property type="entry name" value="Homeodomain-like_sf"/>
</dbReference>
<feature type="DNA-binding region" description="H-T-H motif" evidence="2">
    <location>
        <begin position="43"/>
        <end position="62"/>
    </location>
</feature>
<reference evidence="4" key="2">
    <citation type="submission" date="2024-05" db="EMBL/GenBank/DDBJ databases">
        <authorList>
            <person name="Wolfe A."/>
        </authorList>
    </citation>
    <scope>NUCLEOTIDE SEQUENCE</scope>
    <source>
        <strain evidence="4">UMB1064</strain>
    </source>
</reference>
<dbReference type="SUPFAM" id="SSF48498">
    <property type="entry name" value="Tetracyclin repressor-like, C-terminal domain"/>
    <property type="match status" value="1"/>
</dbReference>
<name>A0AAW9SVI3_CORAY</name>
<evidence type="ECO:0000313" key="4">
    <source>
        <dbReference type="EMBL" id="MEO3717129.1"/>
    </source>
</evidence>
<dbReference type="PANTHER" id="PTHR30055:SF153">
    <property type="entry name" value="HTH-TYPE TRANSCRIPTIONAL REPRESSOR RV3405C"/>
    <property type="match status" value="1"/>
</dbReference>
<accession>A0AAW9SVI3</accession>
<dbReference type="PANTHER" id="PTHR30055">
    <property type="entry name" value="HTH-TYPE TRANSCRIPTIONAL REGULATOR RUTR"/>
    <property type="match status" value="1"/>
</dbReference>
<organism evidence="4 5">
    <name type="scientific">Corynebacterium amycolatum</name>
    <dbReference type="NCBI Taxonomy" id="43765"/>
    <lineage>
        <taxon>Bacteria</taxon>
        <taxon>Bacillati</taxon>
        <taxon>Actinomycetota</taxon>
        <taxon>Actinomycetes</taxon>
        <taxon>Mycobacteriales</taxon>
        <taxon>Corynebacteriaceae</taxon>
        <taxon>Corynebacterium</taxon>
    </lineage>
</organism>
<keyword evidence="1 2" id="KW-0238">DNA-binding</keyword>
<sequence length="214" mass="24098">MDETSRVGDAAQSNTAAQKPSVDDVIIAAARESVMTVGLRRTSIAEIARKAGVSRPTVYRRYADIGELLAEVTNREILHMLEGLRYVPGDSRARMLLRIRIVVQRIIESDFFPGLVKTDPDRVLEALTGEMSDTQLEIVEKFILPGVRHGQEDGTIREHDPYLLARNIYRLIQTMVLVWRPDGKGATLDKKSVEEVVDMVDRYLRPDPGDNKKN</sequence>
<dbReference type="InterPro" id="IPR036271">
    <property type="entry name" value="Tet_transcr_reg_TetR-rel_C_sf"/>
</dbReference>
<evidence type="ECO:0000259" key="3">
    <source>
        <dbReference type="PROSITE" id="PS50977"/>
    </source>
</evidence>
<evidence type="ECO:0000256" key="2">
    <source>
        <dbReference type="PROSITE-ProRule" id="PRU00335"/>
    </source>
</evidence>
<reference evidence="4" key="1">
    <citation type="submission" date="2023-05" db="EMBL/GenBank/DDBJ databases">
        <authorList>
            <person name="Du J."/>
        </authorList>
    </citation>
    <scope>NUCLEOTIDE SEQUENCE</scope>
    <source>
        <strain evidence="4">UMB1064</strain>
    </source>
</reference>
<dbReference type="GO" id="GO:0000976">
    <property type="term" value="F:transcription cis-regulatory region binding"/>
    <property type="evidence" value="ECO:0007669"/>
    <property type="project" value="TreeGrafter"/>
</dbReference>
<dbReference type="Proteomes" id="UP001223646">
    <property type="component" value="Unassembled WGS sequence"/>
</dbReference>
<dbReference type="PROSITE" id="PS50977">
    <property type="entry name" value="HTH_TETR_2"/>
    <property type="match status" value="1"/>
</dbReference>
<dbReference type="GO" id="GO:0003700">
    <property type="term" value="F:DNA-binding transcription factor activity"/>
    <property type="evidence" value="ECO:0007669"/>
    <property type="project" value="TreeGrafter"/>
</dbReference>
<dbReference type="RefSeq" id="WP_048734877.1">
    <property type="nucleotide sequence ID" value="NZ_JASOOY020000020.1"/>
</dbReference>
<proteinExistence type="predicted"/>
<evidence type="ECO:0000256" key="1">
    <source>
        <dbReference type="ARBA" id="ARBA00023125"/>
    </source>
</evidence>
<dbReference type="EMBL" id="JASOOY020000020">
    <property type="protein sequence ID" value="MEO3717129.1"/>
    <property type="molecule type" value="Genomic_DNA"/>
</dbReference>
<evidence type="ECO:0000313" key="5">
    <source>
        <dbReference type="Proteomes" id="UP001223646"/>
    </source>
</evidence>
<dbReference type="AlphaFoldDB" id="A0AAW9SVI3"/>
<dbReference type="InterPro" id="IPR050109">
    <property type="entry name" value="HTH-type_TetR-like_transc_reg"/>
</dbReference>
<dbReference type="InterPro" id="IPR001647">
    <property type="entry name" value="HTH_TetR"/>
</dbReference>
<protein>
    <submittedName>
        <fullName evidence="4">TetR/AcrR family transcriptional regulator</fullName>
    </submittedName>
</protein>
<dbReference type="Gene3D" id="1.10.357.10">
    <property type="entry name" value="Tetracycline Repressor, domain 2"/>
    <property type="match status" value="1"/>
</dbReference>
<dbReference type="Pfam" id="PF00440">
    <property type="entry name" value="TetR_N"/>
    <property type="match status" value="1"/>
</dbReference>